<evidence type="ECO:0000256" key="1">
    <source>
        <dbReference type="ARBA" id="ARBA00023002"/>
    </source>
</evidence>
<proteinExistence type="predicted"/>
<evidence type="ECO:0000313" key="2">
    <source>
        <dbReference type="EMBL" id="TVV73123.1"/>
    </source>
</evidence>
<dbReference type="Pfam" id="PF13510">
    <property type="entry name" value="Fer2_4"/>
    <property type="match status" value="1"/>
</dbReference>
<evidence type="ECO:0000313" key="3">
    <source>
        <dbReference type="Proteomes" id="UP000318681"/>
    </source>
</evidence>
<dbReference type="Proteomes" id="UP000318681">
    <property type="component" value="Unassembled WGS sequence"/>
</dbReference>
<dbReference type="GO" id="GO:0016491">
    <property type="term" value="F:oxidoreductase activity"/>
    <property type="evidence" value="ECO:0007669"/>
    <property type="project" value="UniProtKB-KW"/>
</dbReference>
<accession>A0A558R172</accession>
<name>A0A558R172_9SPHN</name>
<dbReference type="InterPro" id="IPR036010">
    <property type="entry name" value="2Fe-2S_ferredoxin-like_sf"/>
</dbReference>
<dbReference type="OrthoDB" id="573392at2"/>
<dbReference type="SUPFAM" id="SSF54292">
    <property type="entry name" value="2Fe-2S ferredoxin-like"/>
    <property type="match status" value="1"/>
</dbReference>
<sequence>MRGRFHRIAETDRPPVSITVDGAAVTAREGDSLLVAVLASGRTLRQSEFGDGSRAGFCLMGACQDCWMWQADGGRLRACTTPVRAGMDLLTRPVDETLWPLPA</sequence>
<organism evidence="2 3">
    <name type="scientific">Alterirhizorhabdus solaris</name>
    <dbReference type="NCBI Taxonomy" id="2529389"/>
    <lineage>
        <taxon>Bacteria</taxon>
        <taxon>Pseudomonadati</taxon>
        <taxon>Pseudomonadota</taxon>
        <taxon>Alphaproteobacteria</taxon>
        <taxon>Sphingomonadales</taxon>
        <taxon>Rhizorhabdaceae</taxon>
        <taxon>Alterirhizorhabdus</taxon>
    </lineage>
</organism>
<keyword evidence="1" id="KW-0560">Oxidoreductase</keyword>
<keyword evidence="3" id="KW-1185">Reference proteome</keyword>
<dbReference type="EMBL" id="VNIM01000052">
    <property type="protein sequence ID" value="TVV73123.1"/>
    <property type="molecule type" value="Genomic_DNA"/>
</dbReference>
<dbReference type="AlphaFoldDB" id="A0A558R172"/>
<reference evidence="2 3" key="1">
    <citation type="submission" date="2019-07" db="EMBL/GenBank/DDBJ databases">
        <title>Sphingomonas solaris sp. nov., isolated from a solar panel from Boston, Massachusetts.</title>
        <authorList>
            <person name="Tanner K."/>
            <person name="Pascual J."/>
            <person name="Mancuso C."/>
            <person name="Pereto J."/>
            <person name="Khalil A."/>
            <person name="Vilanova C."/>
        </authorList>
    </citation>
    <scope>NUCLEOTIDE SEQUENCE [LARGE SCALE GENOMIC DNA]</scope>
    <source>
        <strain evidence="2 3">R4DWN</strain>
    </source>
</reference>
<comment type="caution">
    <text evidence="2">The sequence shown here is derived from an EMBL/GenBank/DDBJ whole genome shotgun (WGS) entry which is preliminary data.</text>
</comment>
<gene>
    <name evidence="2" type="ORF">FOY91_13040</name>
</gene>
<dbReference type="Gene3D" id="3.10.20.440">
    <property type="entry name" value="2Fe-2S iron-sulphur cluster binding domain, sarcosine oxidase, alpha subunit, N-terminal domain"/>
    <property type="match status" value="1"/>
</dbReference>
<dbReference type="InterPro" id="IPR042204">
    <property type="entry name" value="2Fe-2S-bd_N"/>
</dbReference>
<protein>
    <submittedName>
        <fullName evidence="2">(2Fe-2S)-binding protein</fullName>
    </submittedName>
</protein>
<dbReference type="GO" id="GO:0051536">
    <property type="term" value="F:iron-sulfur cluster binding"/>
    <property type="evidence" value="ECO:0007669"/>
    <property type="project" value="InterPro"/>
</dbReference>